<dbReference type="InterPro" id="IPR000223">
    <property type="entry name" value="Pept_S26A_signal_pept_1"/>
</dbReference>
<dbReference type="PANTHER" id="PTHR43390">
    <property type="entry name" value="SIGNAL PEPTIDASE I"/>
    <property type="match status" value="1"/>
</dbReference>
<comment type="caution">
    <text evidence="8">The sequence shown here is derived from an EMBL/GenBank/DDBJ whole genome shotgun (WGS) entry which is preliminary data.</text>
</comment>
<dbReference type="SUPFAM" id="SSF51306">
    <property type="entry name" value="LexA/Signal peptidase"/>
    <property type="match status" value="1"/>
</dbReference>
<keyword evidence="6" id="KW-0645">Protease</keyword>
<dbReference type="CDD" id="cd06530">
    <property type="entry name" value="S26_SPase_I"/>
    <property type="match status" value="1"/>
</dbReference>
<accession>A0ABS7RP03</accession>
<dbReference type="PANTHER" id="PTHR43390:SF1">
    <property type="entry name" value="CHLOROPLAST PROCESSING PEPTIDASE"/>
    <property type="match status" value="1"/>
</dbReference>
<evidence type="ECO:0000256" key="4">
    <source>
        <dbReference type="ARBA" id="ARBA00013208"/>
    </source>
</evidence>
<keyword evidence="5 6" id="KW-0378">Hydrolase</keyword>
<comment type="similarity">
    <text evidence="3 6">Belongs to the peptidase S26 family.</text>
</comment>
<evidence type="ECO:0000256" key="6">
    <source>
        <dbReference type="RuleBase" id="RU362042"/>
    </source>
</evidence>
<evidence type="ECO:0000256" key="2">
    <source>
        <dbReference type="ARBA" id="ARBA00004401"/>
    </source>
</evidence>
<dbReference type="InterPro" id="IPR019758">
    <property type="entry name" value="Pept_S26A_signal_pept_1_CS"/>
</dbReference>
<name>A0ABS7RP03_9ACTN</name>
<dbReference type="Gene3D" id="2.10.109.10">
    <property type="entry name" value="Umud Fragment, subunit A"/>
    <property type="match status" value="1"/>
</dbReference>
<organism evidence="8 9">
    <name type="scientific">Nocardioides jiangsuensis</name>
    <dbReference type="NCBI Taxonomy" id="2866161"/>
    <lineage>
        <taxon>Bacteria</taxon>
        <taxon>Bacillati</taxon>
        <taxon>Actinomycetota</taxon>
        <taxon>Actinomycetes</taxon>
        <taxon>Propionibacteriales</taxon>
        <taxon>Nocardioidaceae</taxon>
        <taxon>Nocardioides</taxon>
    </lineage>
</organism>
<gene>
    <name evidence="8" type="primary">lepB</name>
    <name evidence="8" type="ORF">K1X13_13155</name>
</gene>
<evidence type="ECO:0000259" key="7">
    <source>
        <dbReference type="Pfam" id="PF10502"/>
    </source>
</evidence>
<dbReference type="EC" id="3.4.21.89" evidence="4 6"/>
<dbReference type="Pfam" id="PF10502">
    <property type="entry name" value="Peptidase_S26"/>
    <property type="match status" value="1"/>
</dbReference>
<comment type="catalytic activity">
    <reaction evidence="1 6">
        <text>Cleavage of hydrophobic, N-terminal signal or leader sequences from secreted and periplasmic proteins.</text>
        <dbReference type="EC" id="3.4.21.89"/>
    </reaction>
</comment>
<dbReference type="PRINTS" id="PR00727">
    <property type="entry name" value="LEADERPTASE"/>
</dbReference>
<dbReference type="PROSITE" id="PS00761">
    <property type="entry name" value="SPASE_I_3"/>
    <property type="match status" value="1"/>
</dbReference>
<protein>
    <recommendedName>
        <fullName evidence="4 6">Signal peptidase I</fullName>
        <ecNumber evidence="4 6">3.4.21.89</ecNumber>
    </recommendedName>
</protein>
<evidence type="ECO:0000256" key="5">
    <source>
        <dbReference type="ARBA" id="ARBA00022801"/>
    </source>
</evidence>
<evidence type="ECO:0000256" key="3">
    <source>
        <dbReference type="ARBA" id="ARBA00009370"/>
    </source>
</evidence>
<dbReference type="NCBIfam" id="TIGR02227">
    <property type="entry name" value="sigpep_I_bact"/>
    <property type="match status" value="1"/>
</dbReference>
<sequence length="210" mass="22773">MFLLLGIALVLAVVIKAFFMQAFYIPSGSMNDTLVLNDRILVQKVSYWGGEPQRGDIVVFSDPGGWLSSGEVTTADNPMTQALELFGLYPTGGHLVKRVIGVGGDRVRCCDDQGRVSVNGVPLNEKSYLAEGEKPSLIDFDVEVQEGYIWVQGDNRSNSADSRVHLGDPGGGQIPVDDVVGKVFMVVWPWDHSKMLERPATFDSVAAAGQ</sequence>
<dbReference type="EMBL" id="JAIEZQ010000002">
    <property type="protein sequence ID" value="MBY9075773.1"/>
    <property type="molecule type" value="Genomic_DNA"/>
</dbReference>
<proteinExistence type="inferred from homology"/>
<dbReference type="GO" id="GO:0009003">
    <property type="term" value="F:signal peptidase activity"/>
    <property type="evidence" value="ECO:0007669"/>
    <property type="project" value="UniProtKB-EC"/>
</dbReference>
<comment type="subcellular location">
    <subcellularLocation>
        <location evidence="2">Cell membrane</location>
        <topology evidence="2">Single-pass type II membrane protein</topology>
    </subcellularLocation>
    <subcellularLocation>
        <location evidence="6">Membrane</location>
        <topology evidence="6">Single-pass type II membrane protein</topology>
    </subcellularLocation>
</comment>
<evidence type="ECO:0000313" key="8">
    <source>
        <dbReference type="EMBL" id="MBY9075773.1"/>
    </source>
</evidence>
<evidence type="ECO:0000313" key="9">
    <source>
        <dbReference type="Proteomes" id="UP000754710"/>
    </source>
</evidence>
<evidence type="ECO:0000256" key="1">
    <source>
        <dbReference type="ARBA" id="ARBA00000677"/>
    </source>
</evidence>
<keyword evidence="9" id="KW-1185">Reference proteome</keyword>
<dbReference type="Proteomes" id="UP000754710">
    <property type="component" value="Unassembled WGS sequence"/>
</dbReference>
<dbReference type="InterPro" id="IPR019533">
    <property type="entry name" value="Peptidase_S26"/>
</dbReference>
<reference evidence="8 9" key="1">
    <citation type="submission" date="2021-08" db="EMBL/GenBank/DDBJ databases">
        <title>Nocardioides bacterium WL0053 sp. nov., isolated from the sediment.</title>
        <authorList>
            <person name="Wang L."/>
            <person name="Zhang D."/>
            <person name="Zhang A."/>
        </authorList>
    </citation>
    <scope>NUCLEOTIDE SEQUENCE [LARGE SCALE GENOMIC DNA]</scope>
    <source>
        <strain evidence="8 9">WL0053</strain>
    </source>
</reference>
<feature type="domain" description="Peptidase S26" evidence="7">
    <location>
        <begin position="3"/>
        <end position="188"/>
    </location>
</feature>
<dbReference type="InterPro" id="IPR036286">
    <property type="entry name" value="LexA/Signal_pep-like_sf"/>
</dbReference>